<dbReference type="InterPro" id="IPR009061">
    <property type="entry name" value="DNA-bd_dom_put_sf"/>
</dbReference>
<proteinExistence type="predicted"/>
<dbReference type="NCBIfam" id="NF033787">
    <property type="entry name" value="HTH_BldC"/>
    <property type="match status" value="1"/>
</dbReference>
<evidence type="ECO:0000313" key="4">
    <source>
        <dbReference type="Proteomes" id="UP000247591"/>
    </source>
</evidence>
<dbReference type="Gene3D" id="1.10.1660.10">
    <property type="match status" value="1"/>
</dbReference>
<dbReference type="GO" id="GO:0006355">
    <property type="term" value="P:regulation of DNA-templated transcription"/>
    <property type="evidence" value="ECO:0007669"/>
    <property type="project" value="InterPro"/>
</dbReference>
<evidence type="ECO:0000313" key="3">
    <source>
        <dbReference type="EMBL" id="PYE20116.1"/>
    </source>
</evidence>
<dbReference type="InterPro" id="IPR010093">
    <property type="entry name" value="SinI_DNA-bd"/>
</dbReference>
<gene>
    <name evidence="3" type="ORF">DFR67_102254</name>
</gene>
<organism evidence="3 4">
    <name type="scientific">Williamsia limnetica</name>
    <dbReference type="NCBI Taxonomy" id="882452"/>
    <lineage>
        <taxon>Bacteria</taxon>
        <taxon>Bacillati</taxon>
        <taxon>Actinomycetota</taxon>
        <taxon>Actinomycetes</taxon>
        <taxon>Mycobacteriales</taxon>
        <taxon>Nocardiaceae</taxon>
        <taxon>Williamsia</taxon>
    </lineage>
</organism>
<feature type="compositionally biased region" description="Low complexity" evidence="1">
    <location>
        <begin position="16"/>
        <end position="41"/>
    </location>
</feature>
<keyword evidence="4" id="KW-1185">Reference proteome</keyword>
<reference evidence="3 4" key="1">
    <citation type="submission" date="2018-06" db="EMBL/GenBank/DDBJ databases">
        <title>Genomic Encyclopedia of Type Strains, Phase IV (KMG-IV): sequencing the most valuable type-strain genomes for metagenomic binning, comparative biology and taxonomic classification.</title>
        <authorList>
            <person name="Goeker M."/>
        </authorList>
    </citation>
    <scope>NUCLEOTIDE SEQUENCE [LARGE SCALE GENOMIC DNA]</scope>
    <source>
        <strain evidence="3 4">DSM 45521</strain>
    </source>
</reference>
<protein>
    <submittedName>
        <fullName evidence="3">Excisionase family DNA binding protein</fullName>
    </submittedName>
</protein>
<dbReference type="NCBIfam" id="TIGR01764">
    <property type="entry name" value="excise"/>
    <property type="match status" value="1"/>
</dbReference>
<sequence length="102" mass="10639">MTFASPLGPRLPSPGAPGASPLSPQTLSPQPLSTQPLSPQTASQHTLTPGQVAAMFNVNPKTVARWASSGLLGAIRTPGGHRRFREADVVELLNRRTPAHGA</sequence>
<dbReference type="InterPro" id="IPR048048">
    <property type="entry name" value="BldC-like"/>
</dbReference>
<dbReference type="PROSITE" id="PS50937">
    <property type="entry name" value="HTH_MERR_2"/>
    <property type="match status" value="1"/>
</dbReference>
<dbReference type="InterPro" id="IPR000551">
    <property type="entry name" value="MerR-type_HTH_dom"/>
</dbReference>
<dbReference type="InterPro" id="IPR041657">
    <property type="entry name" value="HTH_17"/>
</dbReference>
<evidence type="ECO:0000256" key="1">
    <source>
        <dbReference type="SAM" id="MobiDB-lite"/>
    </source>
</evidence>
<dbReference type="Pfam" id="PF12728">
    <property type="entry name" value="HTH_17"/>
    <property type="match status" value="1"/>
</dbReference>
<dbReference type="SUPFAM" id="SSF46955">
    <property type="entry name" value="Putative DNA-binding domain"/>
    <property type="match status" value="1"/>
</dbReference>
<accession>A0A318RS89</accession>
<dbReference type="Proteomes" id="UP000247591">
    <property type="component" value="Unassembled WGS sequence"/>
</dbReference>
<comment type="caution">
    <text evidence="3">The sequence shown here is derived from an EMBL/GenBank/DDBJ whole genome shotgun (WGS) entry which is preliminary data.</text>
</comment>
<dbReference type="AlphaFoldDB" id="A0A318RS89"/>
<dbReference type="EMBL" id="QJSP01000002">
    <property type="protein sequence ID" value="PYE20116.1"/>
    <property type="molecule type" value="Genomic_DNA"/>
</dbReference>
<dbReference type="CDD" id="cd04762">
    <property type="entry name" value="HTH_MerR-trunc"/>
    <property type="match status" value="1"/>
</dbReference>
<feature type="region of interest" description="Disordered" evidence="1">
    <location>
        <begin position="1"/>
        <end position="48"/>
    </location>
</feature>
<feature type="domain" description="HTH merR-type" evidence="2">
    <location>
        <begin position="46"/>
        <end position="89"/>
    </location>
</feature>
<evidence type="ECO:0000259" key="2">
    <source>
        <dbReference type="PROSITE" id="PS50937"/>
    </source>
</evidence>
<name>A0A318RS89_WILLI</name>
<dbReference type="GO" id="GO:0003677">
    <property type="term" value="F:DNA binding"/>
    <property type="evidence" value="ECO:0007669"/>
    <property type="project" value="InterPro"/>
</dbReference>